<feature type="binding site" evidence="7">
    <location>
        <begin position="185"/>
        <end position="188"/>
    </location>
    <ligand>
        <name>ATP</name>
        <dbReference type="ChEBI" id="CHEBI:30616"/>
    </ligand>
</feature>
<feature type="binding site" evidence="7">
    <location>
        <position position="193"/>
    </location>
    <ligand>
        <name>ATP</name>
        <dbReference type="ChEBI" id="CHEBI:30616"/>
    </ligand>
</feature>
<reference evidence="10 11" key="2">
    <citation type="journal article" date="2011" name="J. Bacteriol.">
        <title>Complete Genome Sequence of the Haloalkaliphilic, Hydrogen Producing Halanaerobium hydrogenoformans.</title>
        <authorList>
            <person name="Brown S.D."/>
            <person name="Begemann M.B."/>
            <person name="Mormile M.R."/>
            <person name="Wall J.D."/>
            <person name="Han C.S."/>
            <person name="Goodwin L.A."/>
            <person name="Pitluck S."/>
            <person name="Land M.L."/>
            <person name="Hauser L.J."/>
            <person name="Elias D.A."/>
        </authorList>
    </citation>
    <scope>NUCLEOTIDE SEQUENCE [LARGE SCALE GENOMIC DNA]</scope>
    <source>
        <strain evidence="11">sapolanicus</strain>
    </source>
</reference>
<dbReference type="GO" id="GO:0046872">
    <property type="term" value="F:metal ion binding"/>
    <property type="evidence" value="ECO:0007669"/>
    <property type="project" value="InterPro"/>
</dbReference>
<dbReference type="PANTHER" id="PTHR11609:SF5">
    <property type="entry name" value="PHOSPHORIBOSYLAMINOIMIDAZOLE CARBOXYLASE"/>
    <property type="match status" value="1"/>
</dbReference>
<evidence type="ECO:0000313" key="11">
    <source>
        <dbReference type="Proteomes" id="UP000007434"/>
    </source>
</evidence>
<dbReference type="InterPro" id="IPR005875">
    <property type="entry name" value="PurK"/>
</dbReference>
<evidence type="ECO:0000256" key="5">
    <source>
        <dbReference type="ARBA" id="ARBA00022840"/>
    </source>
</evidence>
<accession>E4RKL4</accession>
<dbReference type="UniPathway" id="UPA00074">
    <property type="reaction ID" value="UER00942"/>
</dbReference>
<dbReference type="OrthoDB" id="9804625at2"/>
<proteinExistence type="inferred from homology"/>
<dbReference type="InterPro" id="IPR040686">
    <property type="entry name" value="PurK_C"/>
</dbReference>
<dbReference type="Gene3D" id="3.30.470.20">
    <property type="entry name" value="ATP-grasp fold, B domain"/>
    <property type="match status" value="1"/>
</dbReference>
<comment type="function">
    <text evidence="8">Catalyzes the ATP-dependent conversion of 5-aminoimidazole ribonucleotide (AIR) and HCO(3)- to N5-carboxyaminoimidazole ribonucleotide (N5-CAIR).</text>
</comment>
<dbReference type="InterPro" id="IPR003135">
    <property type="entry name" value="ATP-grasp_carboxylate-amine"/>
</dbReference>
<dbReference type="EMBL" id="CP002304">
    <property type="protein sequence ID" value="ADQ15661.1"/>
    <property type="molecule type" value="Genomic_DNA"/>
</dbReference>
<dbReference type="Proteomes" id="UP000007434">
    <property type="component" value="Chromosome"/>
</dbReference>
<dbReference type="SUPFAM" id="SSF51246">
    <property type="entry name" value="Rudiment single hybrid motif"/>
    <property type="match status" value="1"/>
</dbReference>
<dbReference type="Pfam" id="PF17769">
    <property type="entry name" value="PurK_C"/>
    <property type="match status" value="1"/>
</dbReference>
<comment type="similarity">
    <text evidence="7 8">Belongs to the PurK/PurT family.</text>
</comment>
<dbReference type="RefSeq" id="WP_013406726.1">
    <property type="nucleotide sequence ID" value="NC_014654.1"/>
</dbReference>
<dbReference type="PROSITE" id="PS50975">
    <property type="entry name" value="ATP_GRASP"/>
    <property type="match status" value="1"/>
</dbReference>
<gene>
    <name evidence="7 8" type="primary">purK</name>
    <name evidence="10" type="ordered locus">Halsa_2253</name>
</gene>
<evidence type="ECO:0000256" key="7">
    <source>
        <dbReference type="HAMAP-Rule" id="MF_01928"/>
    </source>
</evidence>
<dbReference type="Pfam" id="PF02222">
    <property type="entry name" value="ATP-grasp"/>
    <property type="match status" value="1"/>
</dbReference>
<dbReference type="GO" id="GO:0006189">
    <property type="term" value="P:'de novo' IMP biosynthetic process"/>
    <property type="evidence" value="ECO:0007669"/>
    <property type="project" value="UniProtKB-UniRule"/>
</dbReference>
<dbReference type="HOGENOM" id="CLU_011534_0_2_9"/>
<dbReference type="NCBIfam" id="NF004679">
    <property type="entry name" value="PRK06019.1-5"/>
    <property type="match status" value="1"/>
</dbReference>
<feature type="binding site" evidence="7">
    <location>
        <begin position="270"/>
        <end position="271"/>
    </location>
    <ligand>
        <name>ATP</name>
        <dbReference type="ChEBI" id="CHEBI:30616"/>
    </ligand>
</feature>
<dbReference type="eggNOG" id="COG0026">
    <property type="taxonomic scope" value="Bacteria"/>
</dbReference>
<dbReference type="AlphaFoldDB" id="E4RKL4"/>
<reference evidence="10 11" key="1">
    <citation type="submission" date="2010-11" db="EMBL/GenBank/DDBJ databases">
        <title>Complete sequence of Halanaerobium sp. sapolanicus.</title>
        <authorList>
            <consortium name="US DOE Joint Genome Institute"/>
            <person name="Lucas S."/>
            <person name="Copeland A."/>
            <person name="Lapidus A."/>
            <person name="Cheng J.-F."/>
            <person name="Bruce D."/>
            <person name="Goodwin L."/>
            <person name="Pitluck S."/>
            <person name="Davenport K."/>
            <person name="Detter J.C."/>
            <person name="Han C."/>
            <person name="Tapia R."/>
            <person name="Land M."/>
            <person name="Hauser L."/>
            <person name="Jeffries C."/>
            <person name="Kyrpides N."/>
            <person name="Ivanova N."/>
            <person name="Mikhailova N."/>
            <person name="Begemann M.B."/>
            <person name="Mormile M.R."/>
            <person name="Wall J.D."/>
            <person name="Elias D.A."/>
            <person name="Woyke T."/>
        </authorList>
    </citation>
    <scope>NUCLEOTIDE SEQUENCE [LARGE SCALE GENOMIC DNA]</scope>
    <source>
        <strain evidence="11">sapolanicus</strain>
    </source>
</reference>
<dbReference type="SUPFAM" id="SSF52440">
    <property type="entry name" value="PreATP-grasp domain"/>
    <property type="match status" value="1"/>
</dbReference>
<dbReference type="EC" id="6.3.4.18" evidence="7 8"/>
<dbReference type="HAMAP" id="MF_01928">
    <property type="entry name" value="PurK"/>
    <property type="match status" value="1"/>
</dbReference>
<evidence type="ECO:0000256" key="2">
    <source>
        <dbReference type="ARBA" id="ARBA00022741"/>
    </source>
</evidence>
<feature type="domain" description="ATP-grasp" evidence="9">
    <location>
        <begin position="112"/>
        <end position="300"/>
    </location>
</feature>
<feature type="binding site" evidence="7">
    <location>
        <position position="216"/>
    </location>
    <ligand>
        <name>ATP</name>
        <dbReference type="ChEBI" id="CHEBI:30616"/>
    </ligand>
</feature>
<evidence type="ECO:0000259" key="9">
    <source>
        <dbReference type="PROSITE" id="PS50975"/>
    </source>
</evidence>
<evidence type="ECO:0000256" key="1">
    <source>
        <dbReference type="ARBA" id="ARBA00022598"/>
    </source>
</evidence>
<feature type="binding site" evidence="7">
    <location>
        <position position="148"/>
    </location>
    <ligand>
        <name>ATP</name>
        <dbReference type="ChEBI" id="CHEBI:30616"/>
    </ligand>
</feature>
<evidence type="ECO:0000256" key="6">
    <source>
        <dbReference type="ARBA" id="ARBA00023239"/>
    </source>
</evidence>
<dbReference type="InterPro" id="IPR016185">
    <property type="entry name" value="PreATP-grasp_dom_sf"/>
</dbReference>
<dbReference type="STRING" id="656519.Halsa_2253"/>
<dbReference type="InterPro" id="IPR013815">
    <property type="entry name" value="ATP_grasp_subdomain_1"/>
</dbReference>
<comment type="subunit">
    <text evidence="7 8">Homodimer.</text>
</comment>
<dbReference type="GO" id="GO:0005524">
    <property type="term" value="F:ATP binding"/>
    <property type="evidence" value="ECO:0007669"/>
    <property type="project" value="UniProtKB-UniRule"/>
</dbReference>
<dbReference type="PANTHER" id="PTHR11609">
    <property type="entry name" value="PURINE BIOSYNTHESIS PROTEIN 6/7, PUR6/7"/>
    <property type="match status" value="1"/>
</dbReference>
<dbReference type="KEGG" id="has:Halsa_2253"/>
<dbReference type="GO" id="GO:0004638">
    <property type="term" value="F:phosphoribosylaminoimidazole carboxylase activity"/>
    <property type="evidence" value="ECO:0007669"/>
    <property type="project" value="InterPro"/>
</dbReference>
<feature type="binding site" evidence="7">
    <location>
        <position position="108"/>
    </location>
    <ligand>
        <name>ATP</name>
        <dbReference type="ChEBI" id="CHEBI:30616"/>
    </ligand>
</feature>
<name>E4RKL4_HALHG</name>
<keyword evidence="11" id="KW-1185">Reference proteome</keyword>
<dbReference type="InterPro" id="IPR011054">
    <property type="entry name" value="Rudment_hybrid_motif"/>
</dbReference>
<comment type="function">
    <text evidence="7">Catalyzes the ATP-dependent conversion of 5-aminoimidazole ribonucleotide (AIR) and HCO(3)(-) to N5-carboxyaminoimidazole ribonucleotide (N5-CAIR).</text>
</comment>
<keyword evidence="2 7" id="KW-0547">Nucleotide-binding</keyword>
<keyword evidence="1 7" id="KW-0436">Ligase</keyword>
<dbReference type="InterPro" id="IPR054350">
    <property type="entry name" value="PurT/PurK_preATP-grasp"/>
</dbReference>
<keyword evidence="5 7" id="KW-0067">ATP-binding</keyword>
<protein>
    <recommendedName>
        <fullName evidence="7 8">N5-carboxyaminoimidazole ribonucleotide synthase</fullName>
        <shortName evidence="7 8">N5-CAIR synthase</shortName>
        <ecNumber evidence="7 8">6.3.4.18</ecNumber>
    </recommendedName>
    <alternativeName>
        <fullName evidence="7 8">5-(carboxyamino)imidazole ribonucleotide synthetase</fullName>
    </alternativeName>
</protein>
<dbReference type="NCBIfam" id="NF004675">
    <property type="entry name" value="PRK06019.1-1"/>
    <property type="match status" value="1"/>
</dbReference>
<evidence type="ECO:0000256" key="3">
    <source>
        <dbReference type="ARBA" id="ARBA00022755"/>
    </source>
</evidence>
<evidence type="ECO:0000256" key="8">
    <source>
        <dbReference type="RuleBase" id="RU361200"/>
    </source>
</evidence>
<keyword evidence="3 7" id="KW-0658">Purine biosynthesis</keyword>
<dbReference type="SUPFAM" id="SSF56059">
    <property type="entry name" value="Glutathione synthetase ATP-binding domain-like"/>
    <property type="match status" value="1"/>
</dbReference>
<organism evidence="10 11">
    <name type="scientific">Halanaerobium hydrogeniformans</name>
    <name type="common">Halanaerobium sp. (strain sapolanicus)</name>
    <dbReference type="NCBI Taxonomy" id="656519"/>
    <lineage>
        <taxon>Bacteria</taxon>
        <taxon>Bacillati</taxon>
        <taxon>Bacillota</taxon>
        <taxon>Clostridia</taxon>
        <taxon>Halanaerobiales</taxon>
        <taxon>Halanaerobiaceae</taxon>
        <taxon>Halanaerobium</taxon>
    </lineage>
</organism>
<keyword evidence="6 10" id="KW-0456">Lyase</keyword>
<dbReference type="Gene3D" id="3.30.1490.20">
    <property type="entry name" value="ATP-grasp fold, A domain"/>
    <property type="match status" value="1"/>
</dbReference>
<evidence type="ECO:0000313" key="10">
    <source>
        <dbReference type="EMBL" id="ADQ15661.1"/>
    </source>
</evidence>
<keyword evidence="4" id="KW-0210">Decarboxylase</keyword>
<dbReference type="InterPro" id="IPR011761">
    <property type="entry name" value="ATP-grasp"/>
</dbReference>
<dbReference type="Pfam" id="PF22660">
    <property type="entry name" value="RS_preATP-grasp-like"/>
    <property type="match status" value="1"/>
</dbReference>
<dbReference type="FunFam" id="3.30.470.20:FF:000037">
    <property type="entry name" value="Phosphoribosylaminoimidazole carboxylase, chloroplastic"/>
    <property type="match status" value="1"/>
</dbReference>
<comment type="catalytic activity">
    <reaction evidence="7 8">
        <text>5-amino-1-(5-phospho-beta-D-ribosyl)imidazole + hydrogencarbonate + ATP = 5-carboxyamino-1-(5-phospho-D-ribosyl)imidazole + ADP + phosphate + 2 H(+)</text>
        <dbReference type="Rhea" id="RHEA:19317"/>
        <dbReference type="ChEBI" id="CHEBI:15378"/>
        <dbReference type="ChEBI" id="CHEBI:17544"/>
        <dbReference type="ChEBI" id="CHEBI:30616"/>
        <dbReference type="ChEBI" id="CHEBI:43474"/>
        <dbReference type="ChEBI" id="CHEBI:58730"/>
        <dbReference type="ChEBI" id="CHEBI:137981"/>
        <dbReference type="ChEBI" id="CHEBI:456216"/>
        <dbReference type="EC" id="6.3.4.18"/>
    </reaction>
</comment>
<comment type="caution">
    <text evidence="7">Lacks conserved residue(s) required for the propagation of feature annotation.</text>
</comment>
<evidence type="ECO:0000256" key="4">
    <source>
        <dbReference type="ARBA" id="ARBA00022793"/>
    </source>
</evidence>
<dbReference type="GO" id="GO:0034028">
    <property type="term" value="F:5-(carboxyamino)imidazole ribonucleotide synthase activity"/>
    <property type="evidence" value="ECO:0007669"/>
    <property type="project" value="UniProtKB-UniRule"/>
</dbReference>
<sequence length="387" mass="42828">MEIKDKIKEKIGIIGGGQLGKMMILEAKKMGFYVIILDPTKKCPADSIADEHIIADFDDKAAIRKLASKSDILTYEFEHIGVEVLKDLESEGHKIYPTARSLEIIQNKFHQKNMLSQNNIPVPKFIKVSSIDDIKEAAQKFSYPLMLKSCTGGYDGKGNIVIDSPKDIKKSYQQLGGDNAKLMVEEYIPFKKEISVLACRGLNGEMKVFPIAENVHKDNILYETKVPASIAASLKEKADKLAFEVLEVFTGIGMFCVEMFVTESDDLLINEIAPRPHNSGHYTIEACLTSQFEQHIRAITSLPLGETTLLRPAVMRNILGSGSEGKAKVVGLEAALAVEGVKVHIYNKNIARPGRKMGHLCVLAENRSEAEKRALEASKLIEIKGEI</sequence>
<dbReference type="NCBIfam" id="TIGR01161">
    <property type="entry name" value="purK"/>
    <property type="match status" value="1"/>
</dbReference>
<dbReference type="FunFam" id="3.30.1490.20:FF:000015">
    <property type="entry name" value="N5-carboxyaminoimidazole ribonucleotide synthase"/>
    <property type="match status" value="1"/>
</dbReference>
<comment type="pathway">
    <text evidence="7 8">Purine metabolism; IMP biosynthesis via de novo pathway; 5-amino-1-(5-phospho-D-ribosyl)imidazole-4-carboxylate from 5-amino-1-(5-phospho-D-ribosyl)imidazole (N5-CAIR route): step 1/2.</text>
</comment>
<dbReference type="Gene3D" id="3.40.50.20">
    <property type="match status" value="1"/>
</dbReference>